<accession>A0A4D7B3K2</accession>
<dbReference type="InterPro" id="IPR043129">
    <property type="entry name" value="ATPase_NBD"/>
</dbReference>
<name>A0A4D7B3K2_9HYPH</name>
<dbReference type="SUPFAM" id="SSF53067">
    <property type="entry name" value="Actin-like ATPase domain"/>
    <property type="match status" value="1"/>
</dbReference>
<dbReference type="Pfam" id="PF00480">
    <property type="entry name" value="ROK"/>
    <property type="match status" value="1"/>
</dbReference>
<reference evidence="1 2" key="1">
    <citation type="submission" date="2019-04" db="EMBL/GenBank/DDBJ databases">
        <title>Phreatobacter aquaticus sp. nov.</title>
        <authorList>
            <person name="Choi A."/>
        </authorList>
    </citation>
    <scope>NUCLEOTIDE SEQUENCE [LARGE SCALE GENOMIC DNA]</scope>
    <source>
        <strain evidence="1 2">KCTC 52518</strain>
    </source>
</reference>
<dbReference type="AlphaFoldDB" id="A0A4D7B3K2"/>
<dbReference type="Proteomes" id="UP000298781">
    <property type="component" value="Chromosome"/>
</dbReference>
<evidence type="ECO:0000313" key="1">
    <source>
        <dbReference type="EMBL" id="QCI65613.1"/>
    </source>
</evidence>
<dbReference type="InterPro" id="IPR049874">
    <property type="entry name" value="ROK_cs"/>
</dbReference>
<gene>
    <name evidence="1" type="ORF">E8M01_16210</name>
</gene>
<dbReference type="PANTHER" id="PTHR18964">
    <property type="entry name" value="ROK (REPRESSOR, ORF, KINASE) FAMILY"/>
    <property type="match status" value="1"/>
</dbReference>
<proteinExistence type="predicted"/>
<dbReference type="CDD" id="cd24066">
    <property type="entry name" value="ASKHA_NBD_ROK_EcFRK-like"/>
    <property type="match status" value="1"/>
</dbReference>
<dbReference type="KEGG" id="pstg:E8M01_16210"/>
<protein>
    <submittedName>
        <fullName evidence="1">ROK family protein</fullName>
    </submittedName>
</protein>
<dbReference type="OrthoDB" id="9810372at2"/>
<dbReference type="Gene3D" id="3.30.420.40">
    <property type="match status" value="2"/>
</dbReference>
<dbReference type="RefSeq" id="WP_136961059.1">
    <property type="nucleotide sequence ID" value="NZ_CP039690.1"/>
</dbReference>
<dbReference type="GO" id="GO:0004396">
    <property type="term" value="F:hexokinase activity"/>
    <property type="evidence" value="ECO:0007669"/>
    <property type="project" value="TreeGrafter"/>
</dbReference>
<keyword evidence="2" id="KW-1185">Reference proteome</keyword>
<dbReference type="PANTHER" id="PTHR18964:SF174">
    <property type="entry name" value="D-ALLOSE KINASE-RELATED"/>
    <property type="match status" value="1"/>
</dbReference>
<dbReference type="PROSITE" id="PS01125">
    <property type="entry name" value="ROK"/>
    <property type="match status" value="1"/>
</dbReference>
<dbReference type="EMBL" id="CP039690">
    <property type="protein sequence ID" value="QCI65613.1"/>
    <property type="molecule type" value="Genomic_DNA"/>
</dbReference>
<dbReference type="InterPro" id="IPR000600">
    <property type="entry name" value="ROK"/>
</dbReference>
<organism evidence="1 2">
    <name type="scientific">Phreatobacter stygius</name>
    <dbReference type="NCBI Taxonomy" id="1940610"/>
    <lineage>
        <taxon>Bacteria</taxon>
        <taxon>Pseudomonadati</taxon>
        <taxon>Pseudomonadota</taxon>
        <taxon>Alphaproteobacteria</taxon>
        <taxon>Hyphomicrobiales</taxon>
        <taxon>Phreatobacteraceae</taxon>
        <taxon>Phreatobacter</taxon>
    </lineage>
</organism>
<evidence type="ECO:0000313" key="2">
    <source>
        <dbReference type="Proteomes" id="UP000298781"/>
    </source>
</evidence>
<sequence>MRIGIDLGGTKIEILALDDQGRELVRRRVPTPRDDYGAILGAIVGLVEGVEAELDQTGTVGVGIPGAVSPTSGLVKNANSVVLIGKPLDKDLAAMLGREVRLENDANCFALSEAVDGAGRDAHVVFGVILGTGVGAGISIGRQILRGRHLIAGEWGHNPLPWPSVEEVVNAPSCYCGRRGCIETWLSGPGFAADFTRATGRRLTASEIIAEAVREGEPHGQAAGQAYWRYVDRLGRALAHIINILDPDIILLGGGMGNVDRLYADLGQAMRAHVFSDAVATPVAKPLHGDSSGVRGAAWLWPPAS</sequence>